<dbReference type="AlphaFoldDB" id="A0A1Y0B4J0"/>
<protein>
    <submittedName>
        <fullName evidence="1">Uncharacterized protein</fullName>
    </submittedName>
</protein>
<dbReference type="EMBL" id="KY774314">
    <property type="protein sequence ID" value="ART32308.1"/>
    <property type="molecule type" value="Genomic_DNA"/>
</dbReference>
<evidence type="ECO:0000313" key="1">
    <source>
        <dbReference type="EMBL" id="ART32308.1"/>
    </source>
</evidence>
<accession>A0A1Y0B4J0</accession>
<sequence>MSTAERELNLFSKMEELERSKEIRLTGLTSQEQAAWFEGSEGEEVDNRVWELSKAYLLLSLLKK</sequence>
<gene>
    <name evidence="1" type="ORF">AEK19_MT2159</name>
</gene>
<reference evidence="1" key="1">
    <citation type="submission" date="2017-03" db="EMBL/GenBank/DDBJ databases">
        <title>The mitochondrial genome of the carnivorous plant Utricularia reniformis (Lentibulariaceae): structure, comparative analysis and evolutionary landmarks.</title>
        <authorList>
            <person name="Silva S.R."/>
            <person name="Alvarenga D.O."/>
            <person name="Michael T.P."/>
            <person name="Miranda V.F.O."/>
            <person name="Varani A.M."/>
        </authorList>
    </citation>
    <scope>NUCLEOTIDE SEQUENCE</scope>
</reference>
<organism evidence="1">
    <name type="scientific">Utricularia reniformis</name>
    <dbReference type="NCBI Taxonomy" id="192314"/>
    <lineage>
        <taxon>Eukaryota</taxon>
        <taxon>Viridiplantae</taxon>
        <taxon>Streptophyta</taxon>
        <taxon>Embryophyta</taxon>
        <taxon>Tracheophyta</taxon>
        <taxon>Spermatophyta</taxon>
        <taxon>Magnoliopsida</taxon>
        <taxon>eudicotyledons</taxon>
        <taxon>Gunneridae</taxon>
        <taxon>Pentapetalae</taxon>
        <taxon>asterids</taxon>
        <taxon>lamiids</taxon>
        <taxon>Lamiales</taxon>
        <taxon>Lentibulariaceae</taxon>
        <taxon>Utricularia</taxon>
    </lineage>
</organism>
<name>A0A1Y0B4J0_9LAMI</name>
<geneLocation type="mitochondrion" evidence="1"/>
<proteinExistence type="predicted"/>
<keyword evidence="1" id="KW-0496">Mitochondrion</keyword>